<reference evidence="9 10" key="1">
    <citation type="submission" date="2019-03" db="EMBL/GenBank/DDBJ databases">
        <title>Paraburkholderia sp. 7MH5, isolated from subtropical forest soil.</title>
        <authorList>
            <person name="Gao Z.-H."/>
            <person name="Qiu L.-H."/>
        </authorList>
    </citation>
    <scope>NUCLEOTIDE SEQUENCE [LARGE SCALE GENOMIC DNA]</scope>
    <source>
        <strain evidence="9 10">7MH5</strain>
    </source>
</reference>
<keyword evidence="2 7" id="KW-0813">Transport</keyword>
<evidence type="ECO:0000256" key="5">
    <source>
        <dbReference type="ARBA" id="ARBA00022989"/>
    </source>
</evidence>
<keyword evidence="5 7" id="KW-1133">Transmembrane helix</keyword>
<dbReference type="KEGG" id="ppai:E1956_16595"/>
<dbReference type="CDD" id="cd06261">
    <property type="entry name" value="TM_PBP2"/>
    <property type="match status" value="1"/>
</dbReference>
<evidence type="ECO:0000313" key="10">
    <source>
        <dbReference type="Proteomes" id="UP000295727"/>
    </source>
</evidence>
<comment type="subcellular location">
    <subcellularLocation>
        <location evidence="1 7">Cell membrane</location>
        <topology evidence="1 7">Multi-pass membrane protein</topology>
    </subcellularLocation>
</comment>
<dbReference type="OrthoDB" id="5298727at2"/>
<proteinExistence type="inferred from homology"/>
<feature type="transmembrane region" description="Helical" evidence="7">
    <location>
        <begin position="21"/>
        <end position="45"/>
    </location>
</feature>
<gene>
    <name evidence="9" type="ORF">E1956_16595</name>
</gene>
<dbReference type="PANTHER" id="PTHR30151:SF38">
    <property type="entry name" value="ALIPHATIC SULFONATES TRANSPORT PERMEASE PROTEIN SSUC-RELATED"/>
    <property type="match status" value="1"/>
</dbReference>
<dbReference type="Pfam" id="PF00528">
    <property type="entry name" value="BPD_transp_1"/>
    <property type="match status" value="1"/>
</dbReference>
<evidence type="ECO:0000256" key="3">
    <source>
        <dbReference type="ARBA" id="ARBA00022475"/>
    </source>
</evidence>
<evidence type="ECO:0000259" key="8">
    <source>
        <dbReference type="PROSITE" id="PS50928"/>
    </source>
</evidence>
<keyword evidence="4 7" id="KW-0812">Transmembrane</keyword>
<accession>A0A4P7CXF1</accession>
<evidence type="ECO:0000256" key="6">
    <source>
        <dbReference type="ARBA" id="ARBA00023136"/>
    </source>
</evidence>
<dbReference type="Proteomes" id="UP000295727">
    <property type="component" value="Chromosome 2"/>
</dbReference>
<protein>
    <submittedName>
        <fullName evidence="9">ABC transporter permease</fullName>
    </submittedName>
</protein>
<sequence length="274" mass="29971">MSTPYIAFPFARLRARRATAFAARLARGAQWWVTPLALGALWWYASAHAWVSVQLLVPPQRVWGTALDLWLDGELQQNIAITLRRLAVGFVWGAGSGAVCGLLLARSRIFGDFVQPLFDLLRQIPTLTLIPVLILLIGIDEPLKIVIVAKAVFFPVALATLGGVRDAPRDLIEMARHYGVGRGALLRDVIVPAACGPVLTGVRIALARAWLALVAAELLAADSGIGEMMEMARQMMRIDVVLVDVFVIGLIGFVMDQFIAGVQRWASRWQAISR</sequence>
<organism evidence="9 10">
    <name type="scientific">Paraburkholderia pallida</name>
    <dbReference type="NCBI Taxonomy" id="2547399"/>
    <lineage>
        <taxon>Bacteria</taxon>
        <taxon>Pseudomonadati</taxon>
        <taxon>Pseudomonadota</taxon>
        <taxon>Betaproteobacteria</taxon>
        <taxon>Burkholderiales</taxon>
        <taxon>Burkholderiaceae</taxon>
        <taxon>Paraburkholderia</taxon>
    </lineage>
</organism>
<keyword evidence="10" id="KW-1185">Reference proteome</keyword>
<dbReference type="InterPro" id="IPR035906">
    <property type="entry name" value="MetI-like_sf"/>
</dbReference>
<dbReference type="Gene3D" id="1.10.3720.10">
    <property type="entry name" value="MetI-like"/>
    <property type="match status" value="1"/>
</dbReference>
<comment type="similarity">
    <text evidence="7">Belongs to the binding-protein-dependent transport system permease family.</text>
</comment>
<evidence type="ECO:0000256" key="4">
    <source>
        <dbReference type="ARBA" id="ARBA00022692"/>
    </source>
</evidence>
<feature type="transmembrane region" description="Helical" evidence="7">
    <location>
        <begin position="117"/>
        <end position="139"/>
    </location>
</feature>
<keyword evidence="6 7" id="KW-0472">Membrane</keyword>
<feature type="domain" description="ABC transmembrane type-1" evidence="8">
    <location>
        <begin position="79"/>
        <end position="259"/>
    </location>
</feature>
<dbReference type="InterPro" id="IPR000515">
    <property type="entry name" value="MetI-like"/>
</dbReference>
<evidence type="ECO:0000256" key="7">
    <source>
        <dbReference type="RuleBase" id="RU363032"/>
    </source>
</evidence>
<evidence type="ECO:0000256" key="1">
    <source>
        <dbReference type="ARBA" id="ARBA00004651"/>
    </source>
</evidence>
<keyword evidence="3" id="KW-1003">Cell membrane</keyword>
<dbReference type="PROSITE" id="PS50928">
    <property type="entry name" value="ABC_TM1"/>
    <property type="match status" value="1"/>
</dbReference>
<feature type="transmembrane region" description="Helical" evidence="7">
    <location>
        <begin position="145"/>
        <end position="164"/>
    </location>
</feature>
<feature type="transmembrane region" description="Helical" evidence="7">
    <location>
        <begin position="86"/>
        <end position="105"/>
    </location>
</feature>
<feature type="transmembrane region" description="Helical" evidence="7">
    <location>
        <begin position="238"/>
        <end position="260"/>
    </location>
</feature>
<dbReference type="AlphaFoldDB" id="A0A4P7CXF1"/>
<dbReference type="GO" id="GO:0055085">
    <property type="term" value="P:transmembrane transport"/>
    <property type="evidence" value="ECO:0007669"/>
    <property type="project" value="InterPro"/>
</dbReference>
<evidence type="ECO:0000256" key="2">
    <source>
        <dbReference type="ARBA" id="ARBA00022448"/>
    </source>
</evidence>
<evidence type="ECO:0000313" key="9">
    <source>
        <dbReference type="EMBL" id="QBQ98874.1"/>
    </source>
</evidence>
<name>A0A4P7CXF1_9BURK</name>
<dbReference type="SUPFAM" id="SSF161098">
    <property type="entry name" value="MetI-like"/>
    <property type="match status" value="1"/>
</dbReference>
<dbReference type="PANTHER" id="PTHR30151">
    <property type="entry name" value="ALKANE SULFONATE ABC TRANSPORTER-RELATED, MEMBRANE SUBUNIT"/>
    <property type="match status" value="1"/>
</dbReference>
<dbReference type="EMBL" id="CP038149">
    <property type="protein sequence ID" value="QBQ98874.1"/>
    <property type="molecule type" value="Genomic_DNA"/>
</dbReference>
<dbReference type="GO" id="GO:0005886">
    <property type="term" value="C:plasma membrane"/>
    <property type="evidence" value="ECO:0007669"/>
    <property type="project" value="UniProtKB-SubCell"/>
</dbReference>
<dbReference type="RefSeq" id="WP_134751087.1">
    <property type="nucleotide sequence ID" value="NZ_CP038149.1"/>
</dbReference>